<dbReference type="AlphaFoldDB" id="A0A0A2VZE1"/>
<dbReference type="InterPro" id="IPR053143">
    <property type="entry name" value="Arylsulfate_ST"/>
</dbReference>
<accession>A0A0A2VZE1</accession>
<keyword evidence="1" id="KW-0812">Transmembrane</keyword>
<feature type="transmembrane region" description="Helical" evidence="1">
    <location>
        <begin position="770"/>
        <end position="797"/>
    </location>
</feature>
<dbReference type="InterPro" id="IPR011047">
    <property type="entry name" value="Quinoprotein_ADH-like_sf"/>
</dbReference>
<dbReference type="Gene3D" id="1.25.10.10">
    <property type="entry name" value="Leucine-rich Repeat Variant"/>
    <property type="match status" value="1"/>
</dbReference>
<evidence type="ECO:0000313" key="2">
    <source>
        <dbReference type="EMBL" id="KGQ11545.1"/>
    </source>
</evidence>
<organism evidence="2 3">
    <name type="scientific">Beauveria bassiana D1-5</name>
    <dbReference type="NCBI Taxonomy" id="1245745"/>
    <lineage>
        <taxon>Eukaryota</taxon>
        <taxon>Fungi</taxon>
        <taxon>Dikarya</taxon>
        <taxon>Ascomycota</taxon>
        <taxon>Pezizomycotina</taxon>
        <taxon>Sordariomycetes</taxon>
        <taxon>Hypocreomycetidae</taxon>
        <taxon>Hypocreales</taxon>
        <taxon>Cordycipitaceae</taxon>
        <taxon>Beauveria</taxon>
    </lineage>
</organism>
<dbReference type="Pfam" id="PF14269">
    <property type="entry name" value="Arylsulfotran_2"/>
    <property type="match status" value="1"/>
</dbReference>
<dbReference type="PANTHER" id="PTHR35340:SF5">
    <property type="entry name" value="ASST-DOMAIN-CONTAINING PROTEIN"/>
    <property type="match status" value="1"/>
</dbReference>
<sequence length="819" mass="89795">MAIATRLRDEDRHVQSRATTALSWRAAIPDEVIMAIATWLNDDDDHLVARLGALRVLTSRKALPDEAIKTIAKWLDDGDMLVRQVVSSALSMQAALPDEVIEAVTALLSAKNQCIRMDAIVAERPDDESQSVREAASKALTRNHDHLHRIIDTQPLVTSFYDACLGRSFEEQLSCSSLTSPDNHCTIILSHIQSSRGIPECVLLSITTVVFSPPPPPPPRHKTMAKLLASALSWLLRRRLLLALLVLVAAGILLLRQSSPALSRVHWRSDWSWVDLGSSGMAPMRRYRSFDHASIDVRFLARDDARCSRDQLFLATRGSGTEPGAVILDHTGELVWRQPRMAAEVHDFRVQVYKGEPFLTFWAGAPDGGAKQGSWYMMDDTYTIRHNISAPGFEFGDMHEFELTPNGTALVTIYNSIPADLSSLGGAAKGYILDGVFQEIDIETGSVLFQWHASNHIPLKTSKKPIKGCSDDPKRAFLGCGNSPDAAFDYYHINSVQKDSKGNYLISGRHTSSLTYINGTSGEPLWHMGGDLNQFETTPLGTKVLFAWQHHARLHDDDTITLLDNNAYDPNARRTESRGLRLQADFNSMSVTLQTAYKHPQQIMAFSQGNAQVLPDSGNVLVGWGSSAAFTEFSADGEVLCDARFAPAALFSFQPLSSYRVYRGRWLGKPQDAPRIAVAGRSIYVSWNGATEVAAWRLQGRTAATGSGGGSDEDDAFEDVVEIPKTHFESEFAAANLTRSYSKIRVQAINVGGVTLGTTAEVDPPSRLSLLIGAVNLLLVGATAGIVLGCVSLVMGVMSCRRRYGRTVGYKPVEMDDLS</sequence>
<dbReference type="InterPro" id="IPR011989">
    <property type="entry name" value="ARM-like"/>
</dbReference>
<name>A0A0A2VZE1_BEABA</name>
<dbReference type="Proteomes" id="UP000030106">
    <property type="component" value="Unassembled WGS sequence"/>
</dbReference>
<dbReference type="SUPFAM" id="SSF50998">
    <property type="entry name" value="Quinoprotein alcohol dehydrogenase-like"/>
    <property type="match status" value="1"/>
</dbReference>
<dbReference type="eggNOG" id="ENOG502QPU9">
    <property type="taxonomic scope" value="Eukaryota"/>
</dbReference>
<dbReference type="OrthoDB" id="5427350at2759"/>
<dbReference type="EMBL" id="ANFO01000203">
    <property type="protein sequence ID" value="KGQ11545.1"/>
    <property type="molecule type" value="Genomic_DNA"/>
</dbReference>
<dbReference type="STRING" id="1245745.A0A0A2VZE1"/>
<dbReference type="PANTHER" id="PTHR35340">
    <property type="entry name" value="PQQ ENZYME REPEAT PROTEIN-RELATED"/>
    <property type="match status" value="1"/>
</dbReference>
<dbReference type="InterPro" id="IPR016024">
    <property type="entry name" value="ARM-type_fold"/>
</dbReference>
<evidence type="ECO:0000313" key="3">
    <source>
        <dbReference type="Proteomes" id="UP000030106"/>
    </source>
</evidence>
<gene>
    <name evidence="2" type="ORF">BBAD15_g2720</name>
</gene>
<evidence type="ECO:0000256" key="1">
    <source>
        <dbReference type="SAM" id="Phobius"/>
    </source>
</evidence>
<keyword evidence="1" id="KW-0472">Membrane</keyword>
<comment type="caution">
    <text evidence="2">The sequence shown here is derived from an EMBL/GenBank/DDBJ whole genome shotgun (WGS) entry which is preliminary data.</text>
</comment>
<proteinExistence type="predicted"/>
<protein>
    <submittedName>
        <fullName evidence="2">Uncharacterized protein</fullName>
    </submittedName>
</protein>
<reference evidence="2 3" key="1">
    <citation type="submission" date="2012-10" db="EMBL/GenBank/DDBJ databases">
        <title>Genome sequencing and analysis of entomopathogenic fungi Beauveria bassiana D1-5.</title>
        <authorList>
            <person name="Li Q."/>
            <person name="Wang L."/>
            <person name="Zhang Z."/>
            <person name="Wang Q."/>
            <person name="Ren J."/>
            <person name="Wang M."/>
            <person name="Xu W."/>
            <person name="Wang J."/>
            <person name="Lu Y."/>
            <person name="Du Q."/>
            <person name="Sun Z."/>
        </authorList>
    </citation>
    <scope>NUCLEOTIDE SEQUENCE [LARGE SCALE GENOMIC DNA]</scope>
    <source>
        <strain evidence="2 3">D1-5</strain>
    </source>
</reference>
<dbReference type="HOGENOM" id="CLU_018249_0_1_1"/>
<keyword evidence="1" id="KW-1133">Transmembrane helix</keyword>
<dbReference type="InterPro" id="IPR039535">
    <property type="entry name" value="ASST-like"/>
</dbReference>
<dbReference type="SUPFAM" id="SSF48371">
    <property type="entry name" value="ARM repeat"/>
    <property type="match status" value="1"/>
</dbReference>